<dbReference type="Proteomes" id="UP001417504">
    <property type="component" value="Unassembled WGS sequence"/>
</dbReference>
<sequence length="572" mass="62189">MNLSKKGISSDVIKLSASSKVTTLNPNAAEFIPHALRSPSGSTSNVNVSTRADGISGKAILDRSESSVSNNSDDEAHQFWRRQLPDDITPDFKFMAENDSQGPGSLLFSGLSICEGNERSRFSSTGNNHLLSRRPELTSRGSDVNSLIDKIDYSGISYGEDQSSTGFVSFAGNPWDKQFINGDQHLSNGQDGLPYSVSPGSGLDALSENAIIDDAELNPVEFLASQFPGFAAESLAEVYYANGCDLNLTMEMLTQLELQVDAGFNQNLNMKTVSAPNLSGLDFPALPESDSQNGISKFAVEDLKQIENPYRSADKSSLLLFKPDSSAPSRGSIDFASAVRKSVSHDSSPWKFERAGSENASVGSSKNANILGSSYGSGHGRSTSSERLHNYGSSRGTPAWLETGEAVANMYSELREEARDHARLRNAYLEQARQAYLVGNKALAKELSVKGQVHNMQMKAAHGKAQESIYRQRNPVAPELQAFRRGQECMIDLHGLHVNEAIHRLRNELGVLRAAARSADQRVQVYICVGTGHHTKGSRTPARLPVAVEQYLIQEGLDFSEPQPGLLRLVIY</sequence>
<reference evidence="3 4" key="1">
    <citation type="submission" date="2024-01" db="EMBL/GenBank/DDBJ databases">
        <title>Genome assemblies of Stephania.</title>
        <authorList>
            <person name="Yang L."/>
        </authorList>
    </citation>
    <scope>NUCLEOTIDE SEQUENCE [LARGE SCALE GENOMIC DNA]</scope>
    <source>
        <strain evidence="3">QJT</strain>
        <tissue evidence="3">Leaf</tissue>
    </source>
</reference>
<evidence type="ECO:0000256" key="1">
    <source>
        <dbReference type="SAM" id="MobiDB-lite"/>
    </source>
</evidence>
<dbReference type="PROSITE" id="PS50828">
    <property type="entry name" value="SMR"/>
    <property type="match status" value="1"/>
</dbReference>
<dbReference type="InterPro" id="IPR013899">
    <property type="entry name" value="DUF1771"/>
</dbReference>
<dbReference type="InterPro" id="IPR041806">
    <property type="entry name" value="CID5/6/7_CUE"/>
</dbReference>
<protein>
    <recommendedName>
        <fullName evidence="2">Smr domain-containing protein</fullName>
    </recommendedName>
</protein>
<evidence type="ECO:0000313" key="3">
    <source>
        <dbReference type="EMBL" id="KAK9131434.1"/>
    </source>
</evidence>
<dbReference type="Gene3D" id="3.30.1370.110">
    <property type="match status" value="1"/>
</dbReference>
<accession>A0AAP0JCH4</accession>
<comment type="caution">
    <text evidence="3">The sequence shown here is derived from an EMBL/GenBank/DDBJ whole genome shotgun (WGS) entry which is preliminary data.</text>
</comment>
<keyword evidence="4" id="KW-1185">Reference proteome</keyword>
<feature type="domain" description="Smr" evidence="2">
    <location>
        <begin position="491"/>
        <end position="572"/>
    </location>
</feature>
<dbReference type="PANTHER" id="PTHR46651:SF1">
    <property type="entry name" value="SMALL MUTS RELATED FAMILY PROTEIN"/>
    <property type="match status" value="1"/>
</dbReference>
<dbReference type="AlphaFoldDB" id="A0AAP0JCH4"/>
<dbReference type="SUPFAM" id="SSF160443">
    <property type="entry name" value="SMR domain-like"/>
    <property type="match status" value="1"/>
</dbReference>
<organism evidence="3 4">
    <name type="scientific">Stephania japonica</name>
    <dbReference type="NCBI Taxonomy" id="461633"/>
    <lineage>
        <taxon>Eukaryota</taxon>
        <taxon>Viridiplantae</taxon>
        <taxon>Streptophyta</taxon>
        <taxon>Embryophyta</taxon>
        <taxon>Tracheophyta</taxon>
        <taxon>Spermatophyta</taxon>
        <taxon>Magnoliopsida</taxon>
        <taxon>Ranunculales</taxon>
        <taxon>Menispermaceae</taxon>
        <taxon>Menispermoideae</taxon>
        <taxon>Cissampelideae</taxon>
        <taxon>Stephania</taxon>
    </lineage>
</organism>
<gene>
    <name evidence="3" type="ORF">Sjap_011921</name>
</gene>
<evidence type="ECO:0000259" key="2">
    <source>
        <dbReference type="PROSITE" id="PS50828"/>
    </source>
</evidence>
<name>A0AAP0JCH4_9MAGN</name>
<dbReference type="InterPro" id="IPR053242">
    <property type="entry name" value="PAM2-like_domain"/>
</dbReference>
<dbReference type="InterPro" id="IPR002625">
    <property type="entry name" value="Smr_dom"/>
</dbReference>
<dbReference type="SMART" id="SM00463">
    <property type="entry name" value="SMR"/>
    <property type="match status" value="1"/>
</dbReference>
<dbReference type="CDD" id="cd14371">
    <property type="entry name" value="CUE_CID7_like"/>
    <property type="match status" value="1"/>
</dbReference>
<feature type="region of interest" description="Disordered" evidence="1">
    <location>
        <begin position="347"/>
        <end position="396"/>
    </location>
</feature>
<proteinExistence type="predicted"/>
<dbReference type="Pfam" id="PF08590">
    <property type="entry name" value="DUF1771"/>
    <property type="match status" value="1"/>
</dbReference>
<dbReference type="PANTHER" id="PTHR46651">
    <property type="entry name" value="POLYADENYLATE-BINDING PROTEIN-INTERACTING PROTEIN 7"/>
    <property type="match status" value="1"/>
</dbReference>
<feature type="compositionally biased region" description="Polar residues" evidence="1">
    <location>
        <begin position="358"/>
        <end position="383"/>
    </location>
</feature>
<dbReference type="EMBL" id="JBBNAE010000004">
    <property type="protein sequence ID" value="KAK9131434.1"/>
    <property type="molecule type" value="Genomic_DNA"/>
</dbReference>
<evidence type="ECO:0000313" key="4">
    <source>
        <dbReference type="Proteomes" id="UP001417504"/>
    </source>
</evidence>
<dbReference type="SMART" id="SM01162">
    <property type="entry name" value="DUF1771"/>
    <property type="match status" value="1"/>
</dbReference>
<dbReference type="InterPro" id="IPR036063">
    <property type="entry name" value="Smr_dom_sf"/>
</dbReference>